<feature type="region of interest" description="Disordered" evidence="3">
    <location>
        <begin position="85"/>
        <end position="108"/>
    </location>
</feature>
<organism evidence="4">
    <name type="scientific">Meiothermus ruber</name>
    <dbReference type="NCBI Taxonomy" id="277"/>
    <lineage>
        <taxon>Bacteria</taxon>
        <taxon>Thermotogati</taxon>
        <taxon>Deinococcota</taxon>
        <taxon>Deinococci</taxon>
        <taxon>Thermales</taxon>
        <taxon>Thermaceae</taxon>
        <taxon>Meiothermus</taxon>
    </lineage>
</organism>
<proteinExistence type="inferred from homology"/>
<gene>
    <name evidence="4" type="ORF">ENS82_01835</name>
</gene>
<dbReference type="InterPro" id="IPR038333">
    <property type="entry name" value="T1MK-like_N_sf"/>
</dbReference>
<dbReference type="Gene3D" id="1.20.1260.30">
    <property type="match status" value="1"/>
</dbReference>
<accession>A0A7C3DBJ2</accession>
<evidence type="ECO:0000256" key="3">
    <source>
        <dbReference type="SAM" id="MobiDB-lite"/>
    </source>
</evidence>
<comment type="similarity">
    <text evidence="1">Belongs to the N(4)/N(6)-methyltransferase family.</text>
</comment>
<dbReference type="EMBL" id="DSWI01000008">
    <property type="protein sequence ID" value="HFG19446.1"/>
    <property type="molecule type" value="Genomic_DNA"/>
</dbReference>
<sequence length="108" mass="11507">MPRRKSNPQPTPTTAATVGYEAELWKMADALRGSMDAVECKHVGLGLIGAQAKGNCNGGKANIALYGQESNYITWRFAEMNLAITARDKRGQPSQPSPRPGGHPTPSG</sequence>
<evidence type="ECO:0000256" key="1">
    <source>
        <dbReference type="ARBA" id="ARBA00006594"/>
    </source>
</evidence>
<dbReference type="AlphaFoldDB" id="A0A7C3DBJ2"/>
<name>A0A7C3DBJ2_MEIRU</name>
<feature type="compositionally biased region" description="Pro residues" evidence="3">
    <location>
        <begin position="95"/>
        <end position="108"/>
    </location>
</feature>
<evidence type="ECO:0000256" key="2">
    <source>
        <dbReference type="ARBA" id="ARBA00022747"/>
    </source>
</evidence>
<protein>
    <submittedName>
        <fullName evidence="4">Uncharacterized protein</fullName>
    </submittedName>
</protein>
<comment type="caution">
    <text evidence="4">The sequence shown here is derived from an EMBL/GenBank/DDBJ whole genome shotgun (WGS) entry which is preliminary data.</text>
</comment>
<reference evidence="4" key="1">
    <citation type="journal article" date="2020" name="mSystems">
        <title>Genome- and Community-Level Interaction Insights into Carbon Utilization and Element Cycling Functions of Hydrothermarchaeota in Hydrothermal Sediment.</title>
        <authorList>
            <person name="Zhou Z."/>
            <person name="Liu Y."/>
            <person name="Xu W."/>
            <person name="Pan J."/>
            <person name="Luo Z.H."/>
            <person name="Li M."/>
        </authorList>
    </citation>
    <scope>NUCLEOTIDE SEQUENCE [LARGE SCALE GENOMIC DNA]</scope>
    <source>
        <strain evidence="4">SpSt-524</strain>
    </source>
</reference>
<evidence type="ECO:0000313" key="4">
    <source>
        <dbReference type="EMBL" id="HFG19446.1"/>
    </source>
</evidence>
<keyword evidence="2" id="KW-0680">Restriction system</keyword>
<dbReference type="GO" id="GO:0009307">
    <property type="term" value="P:DNA restriction-modification system"/>
    <property type="evidence" value="ECO:0007669"/>
    <property type="project" value="UniProtKB-KW"/>
</dbReference>